<dbReference type="InterPro" id="IPR051055">
    <property type="entry name" value="PIF1_helicase"/>
</dbReference>
<dbReference type="CDD" id="cd18037">
    <property type="entry name" value="DEXSc_Pif1_like"/>
    <property type="match status" value="1"/>
</dbReference>
<proteinExistence type="predicted"/>
<dbReference type="SMART" id="SM00382">
    <property type="entry name" value="AAA"/>
    <property type="match status" value="1"/>
</dbReference>
<accession>A0A1G2FZ01</accession>
<organism evidence="2 3">
    <name type="scientific">Candidatus Ryanbacteria bacterium RIFCSPHIGHO2_01_FULL_45_22</name>
    <dbReference type="NCBI Taxonomy" id="1802114"/>
    <lineage>
        <taxon>Bacteria</taxon>
        <taxon>Candidatus Ryaniibacteriota</taxon>
    </lineage>
</organism>
<dbReference type="SUPFAM" id="SSF52540">
    <property type="entry name" value="P-loop containing nucleoside triphosphate hydrolases"/>
    <property type="match status" value="2"/>
</dbReference>
<dbReference type="AlphaFoldDB" id="A0A1G2FZ01"/>
<dbReference type="EMBL" id="MHNK01000018">
    <property type="protein sequence ID" value="OGZ43303.1"/>
    <property type="molecule type" value="Genomic_DNA"/>
</dbReference>
<dbReference type="STRING" id="1802114.A2719_03925"/>
<dbReference type="InterPro" id="IPR027417">
    <property type="entry name" value="P-loop_NTPase"/>
</dbReference>
<sequence>MTQETALSILKTGANVFLTGEPGSGKTHVVSCFIAYLKKYSIEPAITASTGIAATHIGGTTIHSWSGIGIKKELSPSDVKRISSNKKVSARIKKTHTLIIDEISMLDGKTLIAVDQVCKEVRGSAAPFGGIQVVLVGDFFQLPPVVTRDNGPATTLFESEPMQFAFDSPVWTLADLSTCYLSEQHRQSERSFLELLSAIRSGSVSTEHRECLNQRLVTLSSRDANITKLFTHNEDVDRINSAELGKLDGELKSFDMEEKGNDVLVKHLKRGCLSPEHLELKLNSVVMFTKNNSKLGFVNGTLGTIANFDEDGGFPVVGTREGGIIVAGPMEWSIEENGEAVASIKQVPLRLAWAMTVHKSQGMSLDAAFVDLGGAFVEGQGYVALSRVRKLDGLFLASYNDKSLTVHPIVKAKDSAFRRASEELETNFFKLSKENLAKVQNDFIKSCGGKSASTPAPTGKAYSVETIRAKHLNAYSPWGKEEEQVLLRHYGNGKKTKEIAHLLGRQPGAIRSRLKKLGEL</sequence>
<dbReference type="CDD" id="cd18809">
    <property type="entry name" value="SF1_C_RecD"/>
    <property type="match status" value="1"/>
</dbReference>
<dbReference type="InterPro" id="IPR003593">
    <property type="entry name" value="AAA+_ATPase"/>
</dbReference>
<dbReference type="Proteomes" id="UP000177480">
    <property type="component" value="Unassembled WGS sequence"/>
</dbReference>
<reference evidence="2 3" key="1">
    <citation type="journal article" date="2016" name="Nat. Commun.">
        <title>Thousands of microbial genomes shed light on interconnected biogeochemical processes in an aquifer system.</title>
        <authorList>
            <person name="Anantharaman K."/>
            <person name="Brown C.T."/>
            <person name="Hug L.A."/>
            <person name="Sharon I."/>
            <person name="Castelle C.J."/>
            <person name="Probst A.J."/>
            <person name="Thomas B.C."/>
            <person name="Singh A."/>
            <person name="Wilkins M.J."/>
            <person name="Karaoz U."/>
            <person name="Brodie E.L."/>
            <person name="Williams K.H."/>
            <person name="Hubbard S.S."/>
            <person name="Banfield J.F."/>
        </authorList>
    </citation>
    <scope>NUCLEOTIDE SEQUENCE [LARGE SCALE GENOMIC DNA]</scope>
</reference>
<protein>
    <recommendedName>
        <fullName evidence="1">AAA+ ATPase domain-containing protein</fullName>
    </recommendedName>
</protein>
<dbReference type="Gene3D" id="3.40.50.300">
    <property type="entry name" value="P-loop containing nucleotide triphosphate hydrolases"/>
    <property type="match status" value="1"/>
</dbReference>
<dbReference type="InterPro" id="IPR010285">
    <property type="entry name" value="DNA_helicase_pif1-like_DEAD"/>
</dbReference>
<evidence type="ECO:0000313" key="2">
    <source>
        <dbReference type="EMBL" id="OGZ43303.1"/>
    </source>
</evidence>
<dbReference type="PANTHER" id="PTHR47642">
    <property type="entry name" value="ATP-DEPENDENT DNA HELICASE"/>
    <property type="match status" value="1"/>
</dbReference>
<dbReference type="GO" id="GO:0006281">
    <property type="term" value="P:DNA repair"/>
    <property type="evidence" value="ECO:0007669"/>
    <property type="project" value="InterPro"/>
</dbReference>
<gene>
    <name evidence="2" type="ORF">A2719_03925</name>
</gene>
<evidence type="ECO:0000259" key="1">
    <source>
        <dbReference type="SMART" id="SM00382"/>
    </source>
</evidence>
<evidence type="ECO:0000313" key="3">
    <source>
        <dbReference type="Proteomes" id="UP000177480"/>
    </source>
</evidence>
<dbReference type="GO" id="GO:0003678">
    <property type="term" value="F:DNA helicase activity"/>
    <property type="evidence" value="ECO:0007669"/>
    <property type="project" value="InterPro"/>
</dbReference>
<comment type="caution">
    <text evidence="2">The sequence shown here is derived from an EMBL/GenBank/DDBJ whole genome shotgun (WGS) entry which is preliminary data.</text>
</comment>
<dbReference type="Pfam" id="PF05970">
    <property type="entry name" value="PIF1"/>
    <property type="match status" value="1"/>
</dbReference>
<feature type="domain" description="AAA+ ATPase" evidence="1">
    <location>
        <begin position="12"/>
        <end position="138"/>
    </location>
</feature>
<dbReference type="PANTHER" id="PTHR47642:SF7">
    <property type="entry name" value="ATP-DEPENDENT DNA HELICASE PIF1"/>
    <property type="match status" value="1"/>
</dbReference>
<name>A0A1G2FZ01_9BACT</name>
<dbReference type="GO" id="GO:0000723">
    <property type="term" value="P:telomere maintenance"/>
    <property type="evidence" value="ECO:0007669"/>
    <property type="project" value="InterPro"/>
</dbReference>